<comment type="similarity">
    <text evidence="2">Belongs to the membrane fusion protein (MFP) (TC 8.A.1) family.</text>
</comment>
<keyword evidence="4" id="KW-0472">Membrane</keyword>
<dbReference type="InterPro" id="IPR058627">
    <property type="entry name" value="MdtA-like_C"/>
</dbReference>
<feature type="domain" description="Multidrug resistance protein MdtA-like C-terminal permuted SH3" evidence="6">
    <location>
        <begin position="339"/>
        <end position="389"/>
    </location>
</feature>
<evidence type="ECO:0000259" key="6">
    <source>
        <dbReference type="Pfam" id="PF25967"/>
    </source>
</evidence>
<organism evidence="7 8">
    <name type="scientific">Candidatus Desulfatibia vada</name>
    <dbReference type="NCBI Taxonomy" id="2841696"/>
    <lineage>
        <taxon>Bacteria</taxon>
        <taxon>Pseudomonadati</taxon>
        <taxon>Thermodesulfobacteriota</taxon>
        <taxon>Desulfobacteria</taxon>
        <taxon>Desulfobacterales</taxon>
        <taxon>Desulfobacterales incertae sedis</taxon>
        <taxon>Candidatus Desulfatibia</taxon>
    </lineage>
</organism>
<dbReference type="Pfam" id="PF25967">
    <property type="entry name" value="RND-MFP_C"/>
    <property type="match status" value="1"/>
</dbReference>
<dbReference type="GO" id="GO:1990281">
    <property type="term" value="C:efflux pump complex"/>
    <property type="evidence" value="ECO:0007669"/>
    <property type="project" value="TreeGrafter"/>
</dbReference>
<feature type="transmembrane region" description="Helical" evidence="4">
    <location>
        <begin position="12"/>
        <end position="37"/>
    </location>
</feature>
<gene>
    <name evidence="7" type="ORF">H8D96_11315</name>
</gene>
<comment type="subcellular location">
    <subcellularLocation>
        <location evidence="1">Cell envelope</location>
    </subcellularLocation>
</comment>
<dbReference type="EMBL" id="JACNIG010000227">
    <property type="protein sequence ID" value="MBC8432496.1"/>
    <property type="molecule type" value="Genomic_DNA"/>
</dbReference>
<evidence type="ECO:0000313" key="7">
    <source>
        <dbReference type="EMBL" id="MBC8432496.1"/>
    </source>
</evidence>
<evidence type="ECO:0000256" key="3">
    <source>
        <dbReference type="ARBA" id="ARBA00022448"/>
    </source>
</evidence>
<sequence length="408" mass="45347">MEFKKIEKSKKPAMVVLVSIIVSIIVLFAGVMGMGILSRMKTPPAEAKNGERPLKVEALQVEQEDILVLISGYGEVKALTVVPIAPEVAGKIVTIHPRLKAGEIIPKGEVLFKIDPTDYMIVLKTGRERLKILKRSQELAKKEHERVRVLLEKNSVGTQAGVEAAEKMILSAADLTSQIAQVLATAETNLKRCEVRAPFNARIKSVALEKGQYVTPGQNVAVLADDSVLEIQVPLDSRDAQRWLRFKKEKTEKATAWFSGLEKVPSIVRWTENNNGQTWEGRLHRVVKFDQQTRTLTVAVRVDAETATKKNPESLPLVEGMFCSVKIEGRTLHNVFRLPRQAVSFENTVYVVLDNRLKTVPVKVARVEGENVYISAGLHAGDTVVTTRLIDPLENTLLTIKSKQKRPS</sequence>
<dbReference type="GO" id="GO:0015562">
    <property type="term" value="F:efflux transmembrane transporter activity"/>
    <property type="evidence" value="ECO:0007669"/>
    <property type="project" value="TreeGrafter"/>
</dbReference>
<dbReference type="PANTHER" id="PTHR30469">
    <property type="entry name" value="MULTIDRUG RESISTANCE PROTEIN MDTA"/>
    <property type="match status" value="1"/>
</dbReference>
<keyword evidence="4" id="KW-1133">Transmembrane helix</keyword>
<dbReference type="Proteomes" id="UP000605201">
    <property type="component" value="Unassembled WGS sequence"/>
</dbReference>
<keyword evidence="4" id="KW-0812">Transmembrane</keyword>
<evidence type="ECO:0000313" key="8">
    <source>
        <dbReference type="Proteomes" id="UP000605201"/>
    </source>
</evidence>
<dbReference type="InterPro" id="IPR058625">
    <property type="entry name" value="MdtA-like_BSH"/>
</dbReference>
<dbReference type="Gene3D" id="1.10.287.470">
    <property type="entry name" value="Helix hairpin bin"/>
    <property type="match status" value="1"/>
</dbReference>
<dbReference type="SUPFAM" id="SSF111369">
    <property type="entry name" value="HlyD-like secretion proteins"/>
    <property type="match status" value="1"/>
</dbReference>
<dbReference type="InterPro" id="IPR006143">
    <property type="entry name" value="RND_pump_MFP"/>
</dbReference>
<dbReference type="Gene3D" id="2.40.50.100">
    <property type="match status" value="1"/>
</dbReference>
<proteinExistence type="inferred from homology"/>
<evidence type="ECO:0000256" key="4">
    <source>
        <dbReference type="SAM" id="Phobius"/>
    </source>
</evidence>
<feature type="domain" description="Multidrug resistance protein MdtA-like barrel-sandwich hybrid" evidence="5">
    <location>
        <begin position="81"/>
        <end position="222"/>
    </location>
</feature>
<accession>A0A8J6NRU7</accession>
<dbReference type="NCBIfam" id="TIGR01730">
    <property type="entry name" value="RND_mfp"/>
    <property type="match status" value="1"/>
</dbReference>
<evidence type="ECO:0000259" key="5">
    <source>
        <dbReference type="Pfam" id="PF25917"/>
    </source>
</evidence>
<evidence type="ECO:0000256" key="2">
    <source>
        <dbReference type="ARBA" id="ARBA00009477"/>
    </source>
</evidence>
<comment type="caution">
    <text evidence="7">The sequence shown here is derived from an EMBL/GenBank/DDBJ whole genome shotgun (WGS) entry which is preliminary data.</text>
</comment>
<dbReference type="Gene3D" id="2.40.420.20">
    <property type="match status" value="1"/>
</dbReference>
<name>A0A8J6NRU7_9BACT</name>
<protein>
    <submittedName>
        <fullName evidence="7">Efflux RND transporter periplasmic adaptor subunit</fullName>
    </submittedName>
</protein>
<keyword evidence="3" id="KW-0813">Transport</keyword>
<dbReference type="AlphaFoldDB" id="A0A8J6NRU7"/>
<reference evidence="7 8" key="1">
    <citation type="submission" date="2020-08" db="EMBL/GenBank/DDBJ databases">
        <title>Bridging the membrane lipid divide: bacteria of the FCB group superphylum have the potential to synthesize archaeal ether lipids.</title>
        <authorList>
            <person name="Villanueva L."/>
            <person name="Von Meijenfeldt F.A.B."/>
            <person name="Westbye A.B."/>
            <person name="Yadav S."/>
            <person name="Hopmans E.C."/>
            <person name="Dutilh B.E."/>
            <person name="Sinninghe Damste J.S."/>
        </authorList>
    </citation>
    <scope>NUCLEOTIDE SEQUENCE [LARGE SCALE GENOMIC DNA]</scope>
    <source>
        <strain evidence="7">NIOZ-UU17</strain>
    </source>
</reference>
<evidence type="ECO:0000256" key="1">
    <source>
        <dbReference type="ARBA" id="ARBA00004196"/>
    </source>
</evidence>
<dbReference type="Pfam" id="PF25917">
    <property type="entry name" value="BSH_RND"/>
    <property type="match status" value="1"/>
</dbReference>
<dbReference type="Gene3D" id="2.40.30.170">
    <property type="match status" value="1"/>
</dbReference>